<proteinExistence type="predicted"/>
<keyword evidence="2" id="KW-1185">Reference proteome</keyword>
<protein>
    <submittedName>
        <fullName evidence="1">Uncharacterized protein</fullName>
    </submittedName>
</protein>
<organism evidence="1 2">
    <name type="scientific">Sulfuricurvum kujiense (strain ATCC BAA-921 / DSM 16994 / JCM 11577 / YK-1)</name>
    <dbReference type="NCBI Taxonomy" id="709032"/>
    <lineage>
        <taxon>Bacteria</taxon>
        <taxon>Pseudomonadati</taxon>
        <taxon>Campylobacterota</taxon>
        <taxon>Epsilonproteobacteria</taxon>
        <taxon>Campylobacterales</taxon>
        <taxon>Sulfurimonadaceae</taxon>
        <taxon>Sulfuricurvum</taxon>
    </lineage>
</organism>
<dbReference type="HOGENOM" id="CLU_948950_0_0_7"/>
<dbReference type="Proteomes" id="UP000008721">
    <property type="component" value="Chromosome"/>
</dbReference>
<dbReference type="Gene3D" id="1.10.10.10">
    <property type="entry name" value="Winged helix-like DNA-binding domain superfamily/Winged helix DNA-binding domain"/>
    <property type="match status" value="1"/>
</dbReference>
<accession>E4TYU5</accession>
<dbReference type="AlphaFoldDB" id="E4TYU5"/>
<name>E4TYU5_SULKY</name>
<evidence type="ECO:0000313" key="1">
    <source>
        <dbReference type="EMBL" id="ADR35105.1"/>
    </source>
</evidence>
<reference evidence="1 2" key="1">
    <citation type="journal article" date="2012" name="Stand. Genomic Sci.">
        <title>Complete genome sequence of the sulfur compounds oxidizing chemolithoautotroph Sulfuricurvum kujiense type strain (YK-1(T)).</title>
        <authorList>
            <person name="Han C."/>
            <person name="Kotsyurbenko O."/>
            <person name="Chertkov O."/>
            <person name="Held B."/>
            <person name="Lapidus A."/>
            <person name="Nolan M."/>
            <person name="Lucas S."/>
            <person name="Hammon N."/>
            <person name="Deshpande S."/>
            <person name="Cheng J.F."/>
            <person name="Tapia R."/>
            <person name="Goodwin L.A."/>
            <person name="Pitluck S."/>
            <person name="Liolios K."/>
            <person name="Pagani I."/>
            <person name="Ivanova N."/>
            <person name="Mavromatis K."/>
            <person name="Mikhailova N."/>
            <person name="Pati A."/>
            <person name="Chen A."/>
            <person name="Palaniappan K."/>
            <person name="Land M."/>
            <person name="Hauser L."/>
            <person name="Chang Y.J."/>
            <person name="Jeffries C.D."/>
            <person name="Brambilla E.M."/>
            <person name="Rohde M."/>
            <person name="Spring S."/>
            <person name="Sikorski J."/>
            <person name="Goker M."/>
            <person name="Woyke T."/>
            <person name="Bristow J."/>
            <person name="Eisen J.A."/>
            <person name="Markowitz V."/>
            <person name="Hugenholtz P."/>
            <person name="Kyrpides N.C."/>
            <person name="Klenk H.P."/>
            <person name="Detter J.C."/>
        </authorList>
    </citation>
    <scope>NUCLEOTIDE SEQUENCE [LARGE SCALE GENOMIC DNA]</scope>
    <source>
        <strain evidence="2">ATCC BAA-921 / DSM 16994 / JCM 11577 / YK-1</strain>
    </source>
</reference>
<sequence>MITLPTSLIDRDDLSLMERSLIPLIARHTQQWGDKPGDVDASTLAQTLRHSPREVIEALDSMVKKNILKTLRRKTAQGVMIYYTFAPIAALPSASLALSATEYSDSNYFLNLSNDAYEELHIFALELCDREGLRRELFDEFNLYQRSKNNRSFDWCAEFERWVRREITSNAPVLASEQALSDAKPTTEEFEMAQYFIRHLASIDPQFEEPFDVLSWAKQIRLLIDTGGYSLLDIKSVIDWLFSAKGDWFRPNVPDAYHLRKHFKRLIAHTRSFRDGKPRLPDGVNIFDIIGRE</sequence>
<gene>
    <name evidence="1" type="ordered locus">Sulku_2446</name>
</gene>
<dbReference type="InterPro" id="IPR036388">
    <property type="entry name" value="WH-like_DNA-bd_sf"/>
</dbReference>
<evidence type="ECO:0000313" key="2">
    <source>
        <dbReference type="Proteomes" id="UP000008721"/>
    </source>
</evidence>
<dbReference type="STRING" id="709032.Sulku_2446"/>
<dbReference type="KEGG" id="sku:Sulku_2446"/>
<dbReference type="EMBL" id="CP002355">
    <property type="protein sequence ID" value="ADR35105.1"/>
    <property type="molecule type" value="Genomic_DNA"/>
</dbReference>
<dbReference type="RefSeq" id="WP_013461302.1">
    <property type="nucleotide sequence ID" value="NC_014762.1"/>
</dbReference>